<evidence type="ECO:0000256" key="1">
    <source>
        <dbReference type="SAM" id="Coils"/>
    </source>
</evidence>
<dbReference type="Proteomes" id="UP001193081">
    <property type="component" value="Unassembled WGS sequence"/>
</dbReference>
<dbReference type="EMBL" id="SIJK02000027">
    <property type="protein sequence ID" value="MBP1467062.1"/>
    <property type="molecule type" value="Genomic_DNA"/>
</dbReference>
<keyword evidence="4" id="KW-1185">Reference proteome</keyword>
<feature type="region of interest" description="Disordered" evidence="2">
    <location>
        <begin position="1"/>
        <end position="25"/>
    </location>
</feature>
<gene>
    <name evidence="3" type="ORF">EYB53_015210</name>
</gene>
<feature type="coiled-coil region" evidence="1">
    <location>
        <begin position="27"/>
        <end position="72"/>
    </location>
</feature>
<feature type="region of interest" description="Disordered" evidence="2">
    <location>
        <begin position="82"/>
        <end position="105"/>
    </location>
</feature>
<comment type="caution">
    <text evidence="3">The sequence shown here is derived from an EMBL/GenBank/DDBJ whole genome shotgun (WGS) entry which is preliminary data.</text>
</comment>
<protein>
    <submittedName>
        <fullName evidence="3">Uncharacterized protein</fullName>
    </submittedName>
</protein>
<accession>A0ABS4DC88</accession>
<evidence type="ECO:0000256" key="2">
    <source>
        <dbReference type="SAM" id="MobiDB-lite"/>
    </source>
</evidence>
<dbReference type="RefSeq" id="WP_135479290.1">
    <property type="nucleotide sequence ID" value="NZ_SIJK02000027.1"/>
</dbReference>
<name>A0ABS4DC88_9CHLR</name>
<organism evidence="3 4">
    <name type="scientific">Candidatus Chloroploca mongolica</name>
    <dbReference type="NCBI Taxonomy" id="2528176"/>
    <lineage>
        <taxon>Bacteria</taxon>
        <taxon>Bacillati</taxon>
        <taxon>Chloroflexota</taxon>
        <taxon>Chloroflexia</taxon>
        <taxon>Chloroflexales</taxon>
        <taxon>Chloroflexineae</taxon>
        <taxon>Oscillochloridaceae</taxon>
        <taxon>Candidatus Chloroploca</taxon>
    </lineage>
</organism>
<proteinExistence type="predicted"/>
<sequence length="117" mass="13494">MKTRKIRGMRDVMTSRGSGGRSVPPTREKILAEQARLEHKRAMLERELAMWSENQRQTAERLQEVLDRLEVLMEATAPVPAPEAEAKALRPNRNRVARDDESDDDSLTEWHAIVLEY</sequence>
<reference evidence="3 4" key="1">
    <citation type="submission" date="2021-03" db="EMBL/GenBank/DDBJ databases">
        <authorList>
            <person name="Grouzdev D.S."/>
        </authorList>
    </citation>
    <scope>NUCLEOTIDE SEQUENCE [LARGE SCALE GENOMIC DNA]</scope>
    <source>
        <strain evidence="3 4">M50-1</strain>
    </source>
</reference>
<evidence type="ECO:0000313" key="4">
    <source>
        <dbReference type="Proteomes" id="UP001193081"/>
    </source>
</evidence>
<keyword evidence="1" id="KW-0175">Coiled coil</keyword>
<evidence type="ECO:0000313" key="3">
    <source>
        <dbReference type="EMBL" id="MBP1467062.1"/>
    </source>
</evidence>